<dbReference type="AlphaFoldDB" id="A0A4Z2IL16"/>
<dbReference type="EMBL" id="SRLO01000073">
    <property type="protein sequence ID" value="TNN78481.1"/>
    <property type="molecule type" value="Genomic_DNA"/>
</dbReference>
<reference evidence="1 2" key="1">
    <citation type="submission" date="2019-03" db="EMBL/GenBank/DDBJ databases">
        <title>First draft genome of Liparis tanakae, snailfish: a comprehensive survey of snailfish specific genes.</title>
        <authorList>
            <person name="Kim W."/>
            <person name="Song I."/>
            <person name="Jeong J.-H."/>
            <person name="Kim D."/>
            <person name="Kim S."/>
            <person name="Ryu S."/>
            <person name="Song J.Y."/>
            <person name="Lee S.K."/>
        </authorList>
    </citation>
    <scope>NUCLEOTIDE SEQUENCE [LARGE SCALE GENOMIC DNA]</scope>
    <source>
        <tissue evidence="1">Muscle</tissue>
    </source>
</reference>
<gene>
    <name evidence="1" type="ORF">EYF80_011264</name>
</gene>
<evidence type="ECO:0000313" key="1">
    <source>
        <dbReference type="EMBL" id="TNN78481.1"/>
    </source>
</evidence>
<comment type="caution">
    <text evidence="1">The sequence shown here is derived from an EMBL/GenBank/DDBJ whole genome shotgun (WGS) entry which is preliminary data.</text>
</comment>
<organism evidence="1 2">
    <name type="scientific">Liparis tanakae</name>
    <name type="common">Tanaka's snailfish</name>
    <dbReference type="NCBI Taxonomy" id="230148"/>
    <lineage>
        <taxon>Eukaryota</taxon>
        <taxon>Metazoa</taxon>
        <taxon>Chordata</taxon>
        <taxon>Craniata</taxon>
        <taxon>Vertebrata</taxon>
        <taxon>Euteleostomi</taxon>
        <taxon>Actinopterygii</taxon>
        <taxon>Neopterygii</taxon>
        <taxon>Teleostei</taxon>
        <taxon>Neoteleostei</taxon>
        <taxon>Acanthomorphata</taxon>
        <taxon>Eupercaria</taxon>
        <taxon>Perciformes</taxon>
        <taxon>Cottioidei</taxon>
        <taxon>Cottales</taxon>
        <taxon>Liparidae</taxon>
        <taxon>Liparis</taxon>
    </lineage>
</organism>
<name>A0A4Z2IL16_9TELE</name>
<proteinExistence type="predicted"/>
<keyword evidence="2" id="KW-1185">Reference proteome</keyword>
<accession>A0A4Z2IL16</accession>
<protein>
    <submittedName>
        <fullName evidence="1">Uncharacterized protein</fullName>
    </submittedName>
</protein>
<evidence type="ECO:0000313" key="2">
    <source>
        <dbReference type="Proteomes" id="UP000314294"/>
    </source>
</evidence>
<dbReference type="Proteomes" id="UP000314294">
    <property type="component" value="Unassembled WGS sequence"/>
</dbReference>
<sequence>MKLKSGKEGMCLPRELLRFLGRQWELNRASLRLKAGHLHVKDDSDDVYKCSLAARRSARRTMRAVRIAAPAASLSVANERPFHPRCDGALLVHPGDTGCQHTLESRDAAAWALNWRRRPGKDKEERERRGKREEERGKDRPLLGCESVCFSFFAGIFCFEFGIRKRRR</sequence>